<dbReference type="Gene3D" id="3.20.20.370">
    <property type="entry name" value="Glycoside hydrolase/deacetylase"/>
    <property type="match status" value="1"/>
</dbReference>
<gene>
    <name evidence="5" type="ORF">Dacsa_2767</name>
</gene>
<keyword evidence="3" id="KW-0472">Membrane</keyword>
<dbReference type="STRING" id="13035.Dacsa_2767"/>
<evidence type="ECO:0000313" key="6">
    <source>
        <dbReference type="Proteomes" id="UP000010482"/>
    </source>
</evidence>
<dbReference type="EMBL" id="CP003944">
    <property type="protein sequence ID" value="AFZ51338.1"/>
    <property type="molecule type" value="Genomic_DNA"/>
</dbReference>
<dbReference type="HOGENOM" id="CLU_029767_0_0_3"/>
<keyword evidence="5" id="KW-0119">Carbohydrate metabolism</keyword>
<dbReference type="InterPro" id="IPR018711">
    <property type="entry name" value="NAGPA"/>
</dbReference>
<dbReference type="GO" id="GO:0016798">
    <property type="term" value="F:hydrolase activity, acting on glycosyl bonds"/>
    <property type="evidence" value="ECO:0007669"/>
    <property type="project" value="UniProtKB-KW"/>
</dbReference>
<evidence type="ECO:0000256" key="2">
    <source>
        <dbReference type="ARBA" id="ARBA00022729"/>
    </source>
</evidence>
<dbReference type="PANTHER" id="PTHR34216:SF3">
    <property type="entry name" value="POLY-BETA-1,6-N-ACETYL-D-GLUCOSAMINE N-DEACETYLASE"/>
    <property type="match status" value="1"/>
</dbReference>
<dbReference type="PATRIC" id="fig|13035.3.peg.3156"/>
<comment type="subcellular location">
    <subcellularLocation>
        <location evidence="1">Secreted</location>
    </subcellularLocation>
</comment>
<keyword evidence="5" id="KW-0624">Polysaccharide degradation</keyword>
<reference evidence="5" key="1">
    <citation type="submission" date="2012-04" db="EMBL/GenBank/DDBJ databases">
        <title>Finished genome of Dactylococcopsis salina PCC 8305.</title>
        <authorList>
            <consortium name="US DOE Joint Genome Institute"/>
            <person name="Gugger M."/>
            <person name="Coursin T."/>
            <person name="Rippka R."/>
            <person name="Tandeau De Marsac N."/>
            <person name="Huntemann M."/>
            <person name="Wei C.-L."/>
            <person name="Han J."/>
            <person name="Detter J.C."/>
            <person name="Han C."/>
            <person name="Tapia R."/>
            <person name="Daligault H."/>
            <person name="Chen A."/>
            <person name="Krypides N."/>
            <person name="Mavromatis K."/>
            <person name="Markowitz V."/>
            <person name="Szeto E."/>
            <person name="Ivanova N."/>
            <person name="Ovchinnikova G."/>
            <person name="Pagani I."/>
            <person name="Pati A."/>
            <person name="Goodwin L."/>
            <person name="Peters L."/>
            <person name="Pitluck S."/>
            <person name="Woyke T."/>
            <person name="Kerfeld C."/>
        </authorList>
    </citation>
    <scope>NUCLEOTIDE SEQUENCE [LARGE SCALE GENOMIC DNA]</scope>
    <source>
        <strain evidence="5">PCC 8305</strain>
    </source>
</reference>
<feature type="domain" description="NodB homology" evidence="4">
    <location>
        <begin position="147"/>
        <end position="379"/>
    </location>
</feature>
<dbReference type="InterPro" id="IPR011330">
    <property type="entry name" value="Glyco_hydro/deAcase_b/a-brl"/>
</dbReference>
<dbReference type="Pfam" id="PF09992">
    <property type="entry name" value="NAGPA"/>
    <property type="match status" value="1"/>
</dbReference>
<dbReference type="PANTHER" id="PTHR34216">
    <property type="match status" value="1"/>
</dbReference>
<name>K9YYZ4_DACS8</name>
<dbReference type="GO" id="GO:0005576">
    <property type="term" value="C:extracellular region"/>
    <property type="evidence" value="ECO:0007669"/>
    <property type="project" value="UniProtKB-SubCell"/>
</dbReference>
<dbReference type="InterPro" id="IPR002509">
    <property type="entry name" value="NODB_dom"/>
</dbReference>
<dbReference type="SUPFAM" id="SSF88713">
    <property type="entry name" value="Glycoside hydrolase/deacetylase"/>
    <property type="match status" value="1"/>
</dbReference>
<dbReference type="eggNOG" id="COG4632">
    <property type="taxonomic scope" value="Bacteria"/>
</dbReference>
<dbReference type="GO" id="GO:0016810">
    <property type="term" value="F:hydrolase activity, acting on carbon-nitrogen (but not peptide) bonds"/>
    <property type="evidence" value="ECO:0007669"/>
    <property type="project" value="InterPro"/>
</dbReference>
<dbReference type="OrthoDB" id="9778320at2"/>
<dbReference type="PROSITE" id="PS51677">
    <property type="entry name" value="NODB"/>
    <property type="match status" value="1"/>
</dbReference>
<sequence length="562" mass="63164">MLRKSRTKVGRVTRPQPMLNLSLFLLGVSFFGTVSYIIIKNNTSQESLSIPARSGLNAISERTNVISESLPPEIPKSPWPEINEHARQAKVPIVMYHDILPEKEVFFDVTPEELNHHFRKIALAGATPISFDRLLNHLQTGTPLPEKPILLTFDDGYGGHYKYVYPLLKKYNYPATFSIYTNKMEITTGRTSVTWEQLQEMANDPLVTIASHSISHPNDLRELSDQDLKKEIFDSKAILEKRLGIAIKYFTYPVGKHDQRVREQVKKAGYKAALEMKNNNTDFAGESENLLSIARFGQSRLETVLLQAWGGHPLPRQDGSYNFNTPIRKSTHEVGRHEVTIITGGRPKTIHADSRYQVEEIIEGTQAQAAVDGAFFSLKYLDSNVLIGPSLSHHNSEFSAGNKGENKSLVDRPLVLIAYDQVKFVPFNPEKHDTLTELREILSGVSDAFVAAAWLVKDNQPQPYRTFTDLYGFDAMRFRAFWGINQAGQPVIGVSQTRLDAVTLGEVLQEVGLREAVMLDSGASTALVYQGESLMRFVPRPVPHVVALYPPQAFRIQAHDRN</sequence>
<dbReference type="Proteomes" id="UP000010482">
    <property type="component" value="Chromosome"/>
</dbReference>
<keyword evidence="2" id="KW-0732">Signal</keyword>
<feature type="transmembrane region" description="Helical" evidence="3">
    <location>
        <begin position="21"/>
        <end position="39"/>
    </location>
</feature>
<evidence type="ECO:0000256" key="3">
    <source>
        <dbReference type="SAM" id="Phobius"/>
    </source>
</evidence>
<evidence type="ECO:0000259" key="4">
    <source>
        <dbReference type="PROSITE" id="PS51677"/>
    </source>
</evidence>
<dbReference type="GO" id="GO:0045493">
    <property type="term" value="P:xylan catabolic process"/>
    <property type="evidence" value="ECO:0007669"/>
    <property type="project" value="UniProtKB-KW"/>
</dbReference>
<keyword evidence="5" id="KW-0858">Xylan degradation</keyword>
<dbReference type="CDD" id="cd10918">
    <property type="entry name" value="CE4_NodB_like_5s_6s"/>
    <property type="match status" value="1"/>
</dbReference>
<keyword evidence="5" id="KW-0378">Hydrolase</keyword>
<dbReference type="InterPro" id="IPR051398">
    <property type="entry name" value="Polysacch_Deacetylase"/>
</dbReference>
<keyword evidence="3" id="KW-1133">Transmembrane helix</keyword>
<proteinExistence type="predicted"/>
<organism evidence="5 6">
    <name type="scientific">Dactylococcopsis salina (strain PCC 8305)</name>
    <name type="common">Myxobactron salinum</name>
    <dbReference type="NCBI Taxonomy" id="13035"/>
    <lineage>
        <taxon>Bacteria</taxon>
        <taxon>Bacillati</taxon>
        <taxon>Cyanobacteriota</taxon>
        <taxon>Cyanophyceae</taxon>
        <taxon>Nodosilineales</taxon>
        <taxon>Cymatolegaceae</taxon>
        <taxon>Dactylococcopsis</taxon>
    </lineage>
</organism>
<evidence type="ECO:0000313" key="5">
    <source>
        <dbReference type="EMBL" id="AFZ51338.1"/>
    </source>
</evidence>
<evidence type="ECO:0000256" key="1">
    <source>
        <dbReference type="ARBA" id="ARBA00004613"/>
    </source>
</evidence>
<keyword evidence="3" id="KW-0812">Transmembrane</keyword>
<protein>
    <submittedName>
        <fullName evidence="5">Xylanase/chitin deacetylase</fullName>
    </submittedName>
</protein>
<keyword evidence="6" id="KW-1185">Reference proteome</keyword>
<dbReference type="eggNOG" id="COG0726">
    <property type="taxonomic scope" value="Bacteria"/>
</dbReference>
<keyword evidence="5" id="KW-0326">Glycosidase</keyword>
<accession>K9YYZ4</accession>
<dbReference type="Pfam" id="PF01522">
    <property type="entry name" value="Polysacc_deac_1"/>
    <property type="match status" value="1"/>
</dbReference>
<dbReference type="KEGG" id="dsl:Dacsa_2767"/>
<dbReference type="RefSeq" id="WP_015230327.1">
    <property type="nucleotide sequence ID" value="NC_019780.1"/>
</dbReference>
<dbReference type="AlphaFoldDB" id="K9YYZ4"/>